<dbReference type="EMBL" id="CAFBOR010000006">
    <property type="protein sequence ID" value="CAB4976285.1"/>
    <property type="molecule type" value="Genomic_DNA"/>
</dbReference>
<reference evidence="1" key="1">
    <citation type="submission" date="2020-05" db="EMBL/GenBank/DDBJ databases">
        <authorList>
            <person name="Chiriac C."/>
            <person name="Salcher M."/>
            <person name="Ghai R."/>
            <person name="Kavagutti S V."/>
        </authorList>
    </citation>
    <scope>NUCLEOTIDE SEQUENCE</scope>
</reference>
<name>A0A6J6M5M1_9ZZZZ</name>
<sequence>MYLNSLWLQQLKKVPRNRLSLAVLIGCEIESVSTLHCTLDIGHNLLGSILWERPLNSEVVIDVDA</sequence>
<accession>A0A6J6M5M1</accession>
<evidence type="ECO:0000313" key="2">
    <source>
        <dbReference type="EMBL" id="CAB4976285.1"/>
    </source>
</evidence>
<evidence type="ECO:0000313" key="1">
    <source>
        <dbReference type="EMBL" id="CAB4669470.1"/>
    </source>
</evidence>
<organism evidence="1">
    <name type="scientific">freshwater metagenome</name>
    <dbReference type="NCBI Taxonomy" id="449393"/>
    <lineage>
        <taxon>unclassified sequences</taxon>
        <taxon>metagenomes</taxon>
        <taxon>ecological metagenomes</taxon>
    </lineage>
</organism>
<gene>
    <name evidence="1" type="ORF">UFOPK2242_01378</name>
    <name evidence="2" type="ORF">UFOPK3974_00093</name>
</gene>
<dbReference type="EMBL" id="CAEZWM010000212">
    <property type="protein sequence ID" value="CAB4669470.1"/>
    <property type="molecule type" value="Genomic_DNA"/>
</dbReference>
<dbReference type="AlphaFoldDB" id="A0A6J6M5M1"/>
<protein>
    <submittedName>
        <fullName evidence="1">Unannotated protein</fullName>
    </submittedName>
</protein>
<proteinExistence type="predicted"/>